<dbReference type="AlphaFoldDB" id="A0A511MVZ2"/>
<proteinExistence type="predicted"/>
<organism evidence="1 2">
    <name type="scientific">Deinococcus cellulosilyticus (strain DSM 18568 / NBRC 106333 / KACC 11606 / 5516J-15)</name>
    <dbReference type="NCBI Taxonomy" id="1223518"/>
    <lineage>
        <taxon>Bacteria</taxon>
        <taxon>Thermotogati</taxon>
        <taxon>Deinococcota</taxon>
        <taxon>Deinococci</taxon>
        <taxon>Deinococcales</taxon>
        <taxon>Deinococcaceae</taxon>
        <taxon>Deinococcus</taxon>
    </lineage>
</organism>
<dbReference type="RefSeq" id="WP_146881875.1">
    <property type="nucleotide sequence ID" value="NZ_BJXB01000001.1"/>
</dbReference>
<protein>
    <submittedName>
        <fullName evidence="1">Uncharacterized protein</fullName>
    </submittedName>
</protein>
<dbReference type="Proteomes" id="UP000321306">
    <property type="component" value="Unassembled WGS sequence"/>
</dbReference>
<evidence type="ECO:0000313" key="2">
    <source>
        <dbReference type="Proteomes" id="UP000321306"/>
    </source>
</evidence>
<evidence type="ECO:0000313" key="1">
    <source>
        <dbReference type="EMBL" id="GEM44744.1"/>
    </source>
</evidence>
<reference evidence="1 2" key="1">
    <citation type="submission" date="2019-07" db="EMBL/GenBank/DDBJ databases">
        <title>Whole genome shotgun sequence of Deinococcus cellulosilyticus NBRC 106333.</title>
        <authorList>
            <person name="Hosoyama A."/>
            <person name="Uohara A."/>
            <person name="Ohji S."/>
            <person name="Ichikawa N."/>
        </authorList>
    </citation>
    <scope>NUCLEOTIDE SEQUENCE [LARGE SCALE GENOMIC DNA]</scope>
    <source>
        <strain evidence="1 2">NBRC 106333</strain>
    </source>
</reference>
<dbReference type="OrthoDB" id="9842504at2"/>
<gene>
    <name evidence="1" type="ORF">DC3_03790</name>
</gene>
<dbReference type="EMBL" id="BJXB01000001">
    <property type="protein sequence ID" value="GEM44744.1"/>
    <property type="molecule type" value="Genomic_DNA"/>
</dbReference>
<accession>A0A511MVZ2</accession>
<comment type="caution">
    <text evidence="1">The sequence shown here is derived from an EMBL/GenBank/DDBJ whole genome shotgun (WGS) entry which is preliminary data.</text>
</comment>
<name>A0A511MVZ2_DEIC1</name>
<sequence>MYVVTVKRKRRTMLGSYPSFQEAAQAAIAWWSKETETHPETDHIKGTWLESYDHTQDTRLWFFIPEVSALEALGWNMPGCEIRSAS</sequence>
<keyword evidence="2" id="KW-1185">Reference proteome</keyword>